<accession>A0A6I4TKX3</accession>
<dbReference type="OrthoDB" id="7400989at2"/>
<gene>
    <name evidence="8" type="ORF">GRI34_08675</name>
</gene>
<dbReference type="InterPro" id="IPR011701">
    <property type="entry name" value="MFS"/>
</dbReference>
<evidence type="ECO:0000256" key="3">
    <source>
        <dbReference type="ARBA" id="ARBA00022692"/>
    </source>
</evidence>
<name>A0A6I4TKX3_9SPHN</name>
<keyword evidence="9" id="KW-1185">Reference proteome</keyword>
<evidence type="ECO:0000313" key="9">
    <source>
        <dbReference type="Proteomes" id="UP000432727"/>
    </source>
</evidence>
<dbReference type="PROSITE" id="PS50850">
    <property type="entry name" value="MFS"/>
    <property type="match status" value="1"/>
</dbReference>
<evidence type="ECO:0000256" key="6">
    <source>
        <dbReference type="SAM" id="Phobius"/>
    </source>
</evidence>
<feature type="transmembrane region" description="Helical" evidence="6">
    <location>
        <begin position="145"/>
        <end position="165"/>
    </location>
</feature>
<evidence type="ECO:0000256" key="2">
    <source>
        <dbReference type="ARBA" id="ARBA00022448"/>
    </source>
</evidence>
<feature type="transmembrane region" description="Helical" evidence="6">
    <location>
        <begin position="58"/>
        <end position="81"/>
    </location>
</feature>
<dbReference type="AlphaFoldDB" id="A0A6I4TKX3"/>
<feature type="transmembrane region" description="Helical" evidence="6">
    <location>
        <begin position="177"/>
        <end position="197"/>
    </location>
</feature>
<dbReference type="InterPro" id="IPR036259">
    <property type="entry name" value="MFS_trans_sf"/>
</dbReference>
<reference evidence="8 9" key="1">
    <citation type="submission" date="2019-12" db="EMBL/GenBank/DDBJ databases">
        <title>Genomic-based taxomic classification of the family Erythrobacteraceae.</title>
        <authorList>
            <person name="Xu L."/>
        </authorList>
    </citation>
    <scope>NUCLEOTIDE SEQUENCE [LARGE SCALE GENOMIC DNA]</scope>
    <source>
        <strain evidence="8 9">JCM 12189</strain>
    </source>
</reference>
<dbReference type="InterPro" id="IPR044770">
    <property type="entry name" value="MFS_spinster-like"/>
</dbReference>
<dbReference type="RefSeq" id="WP_160595582.1">
    <property type="nucleotide sequence ID" value="NZ_WTYI01000001.1"/>
</dbReference>
<dbReference type="PANTHER" id="PTHR23505">
    <property type="entry name" value="SPINSTER"/>
    <property type="match status" value="1"/>
</dbReference>
<dbReference type="InterPro" id="IPR020846">
    <property type="entry name" value="MFS_dom"/>
</dbReference>
<dbReference type="SUPFAM" id="SSF103473">
    <property type="entry name" value="MFS general substrate transporter"/>
    <property type="match status" value="1"/>
</dbReference>
<sequence length="440" mass="46603">MTTAQAPAQGADTVSPHARRVTLFLLTVTYFFSYMDRQILAILLEDIKADLLLNDTQLGLLSGLAFALFYATLGIPVAALADRMNRVNIISIALALWSGMTAACGLAQNFVHLLLARIGVGIGEAGSSPPSHSIIADLYPAEKRALALSIYSLGVTLGAAAGQIFGGNLTYFFDWRVAFIAIGLPGVILAVIVKLFATEPMRRAEPGAVEETQTPSIGAGFRSIFGNAAAVWLVAGVTITSMIGYALTGWTPAYLIRSFGLNTLQVGNIVAPLLAIAGVASGLGSGWLANRLSEKYGLKAQPLMVAALKTIALPFLIWFYVADSAPLAVGVYFIAVLFQSCYLGPTFALIQTLAPLRMRAVWAAITLLVINLIGLGLGPTMVGVLSDYFAPEYGQESLRQALFVIACATPVAIFCYWRAAKCLEKQLPHRPAAEAGATSA</sequence>
<protein>
    <submittedName>
        <fullName evidence="8">MFS transporter</fullName>
    </submittedName>
</protein>
<keyword evidence="2" id="KW-0813">Transport</keyword>
<feature type="domain" description="Major facilitator superfamily (MFS) profile" evidence="7">
    <location>
        <begin position="22"/>
        <end position="424"/>
    </location>
</feature>
<dbReference type="EMBL" id="WTYI01000001">
    <property type="protein sequence ID" value="MXO96486.1"/>
    <property type="molecule type" value="Genomic_DNA"/>
</dbReference>
<dbReference type="Proteomes" id="UP000432727">
    <property type="component" value="Unassembled WGS sequence"/>
</dbReference>
<comment type="subcellular location">
    <subcellularLocation>
        <location evidence="1">Membrane</location>
        <topology evidence="1">Multi-pass membrane protein</topology>
    </subcellularLocation>
</comment>
<feature type="transmembrane region" description="Helical" evidence="6">
    <location>
        <begin position="397"/>
        <end position="417"/>
    </location>
</feature>
<dbReference type="Gene3D" id="1.20.1250.20">
    <property type="entry name" value="MFS general substrate transporter like domains"/>
    <property type="match status" value="1"/>
</dbReference>
<evidence type="ECO:0000259" key="7">
    <source>
        <dbReference type="PROSITE" id="PS50850"/>
    </source>
</evidence>
<feature type="transmembrane region" description="Helical" evidence="6">
    <location>
        <begin position="302"/>
        <end position="321"/>
    </location>
</feature>
<keyword evidence="4 6" id="KW-1133">Transmembrane helix</keyword>
<feature type="transmembrane region" description="Helical" evidence="6">
    <location>
        <begin position="362"/>
        <end position="385"/>
    </location>
</feature>
<evidence type="ECO:0000256" key="1">
    <source>
        <dbReference type="ARBA" id="ARBA00004141"/>
    </source>
</evidence>
<dbReference type="Pfam" id="PF07690">
    <property type="entry name" value="MFS_1"/>
    <property type="match status" value="1"/>
</dbReference>
<proteinExistence type="predicted"/>
<dbReference type="GO" id="GO:0022857">
    <property type="term" value="F:transmembrane transporter activity"/>
    <property type="evidence" value="ECO:0007669"/>
    <property type="project" value="InterPro"/>
</dbReference>
<evidence type="ECO:0000256" key="5">
    <source>
        <dbReference type="ARBA" id="ARBA00023136"/>
    </source>
</evidence>
<organism evidence="8 9">
    <name type="scientific">Qipengyuania aquimaris</name>
    <dbReference type="NCBI Taxonomy" id="255984"/>
    <lineage>
        <taxon>Bacteria</taxon>
        <taxon>Pseudomonadati</taxon>
        <taxon>Pseudomonadota</taxon>
        <taxon>Alphaproteobacteria</taxon>
        <taxon>Sphingomonadales</taxon>
        <taxon>Erythrobacteraceae</taxon>
        <taxon>Qipengyuania</taxon>
    </lineage>
</organism>
<evidence type="ECO:0000256" key="4">
    <source>
        <dbReference type="ARBA" id="ARBA00022989"/>
    </source>
</evidence>
<comment type="caution">
    <text evidence="8">The sequence shown here is derived from an EMBL/GenBank/DDBJ whole genome shotgun (WGS) entry which is preliminary data.</text>
</comment>
<dbReference type="GO" id="GO:0016020">
    <property type="term" value="C:membrane"/>
    <property type="evidence" value="ECO:0007669"/>
    <property type="project" value="UniProtKB-SubCell"/>
</dbReference>
<feature type="transmembrane region" description="Helical" evidence="6">
    <location>
        <begin position="327"/>
        <end position="350"/>
    </location>
</feature>
<feature type="transmembrane region" description="Helical" evidence="6">
    <location>
        <begin position="20"/>
        <end position="37"/>
    </location>
</feature>
<dbReference type="CDD" id="cd17328">
    <property type="entry name" value="MFS_spinster_like"/>
    <property type="match status" value="1"/>
</dbReference>
<evidence type="ECO:0000313" key="8">
    <source>
        <dbReference type="EMBL" id="MXO96486.1"/>
    </source>
</evidence>
<keyword evidence="3 6" id="KW-0812">Transmembrane</keyword>
<dbReference type="PANTHER" id="PTHR23505:SF79">
    <property type="entry name" value="PROTEIN SPINSTER"/>
    <property type="match status" value="1"/>
</dbReference>
<feature type="transmembrane region" description="Helical" evidence="6">
    <location>
        <begin position="269"/>
        <end position="290"/>
    </location>
</feature>
<feature type="transmembrane region" description="Helical" evidence="6">
    <location>
        <begin position="229"/>
        <end position="249"/>
    </location>
</feature>
<keyword evidence="5 6" id="KW-0472">Membrane</keyword>